<sequence>MRTAVVVGGSVAGLLAAQVLTRHADMVVVVERDDIGADADQAAEGNARRGVPQGTQMHALLEGGRRGIERWLPGFTDEIAAAGAAVGNSGRDVHTYLDGRRRILVGDLPMVSATRPFLEAHIRRRVLADERVRLHVGSAAGLVIGGGRVRGVRVTRGSAADEDTLDADFVVDATGRASRIGSWLADHGWPEPPLRRVPVDLGYATALLRTPPGVLDGMTLGQSITHGPGGRVRVATAGRVEGDRWVALVAGYADDRPRRDSEDFLARCRDDPADEFGKLAANGELLGDIAVYRHPDSRRRDFHKVSRFPAGLVCVGDAVASLNPVYGQGMSSAALHAACLADHLDARPGPNEPPLRYFKAVRRVVDAAWQTSVLDDLRLPHVDAPRPWGFALKNAIGDMVLRASVTDPKVARKFLDVMHMLAGPDSMMRPGTLVRSVRATRRRATGARPER</sequence>
<dbReference type="Gene3D" id="3.30.9.100">
    <property type="match status" value="1"/>
</dbReference>
<comment type="caution">
    <text evidence="1">The sequence shown here is derived from an EMBL/GenBank/DDBJ whole genome shotgun (WGS) entry which is preliminary data.</text>
</comment>
<proteinExistence type="predicted"/>
<name>A0ABP9H0G2_9ACTN</name>
<protein>
    <submittedName>
        <fullName evidence="1">FAD-dependent oxidoreductase</fullName>
    </submittedName>
</protein>
<dbReference type="Gene3D" id="3.50.50.60">
    <property type="entry name" value="FAD/NAD(P)-binding domain"/>
    <property type="match status" value="2"/>
</dbReference>
<dbReference type="SUPFAM" id="SSF51905">
    <property type="entry name" value="FAD/NAD(P)-binding domain"/>
    <property type="match status" value="1"/>
</dbReference>
<dbReference type="EMBL" id="BAABHS010000006">
    <property type="protein sequence ID" value="GAA4957674.1"/>
    <property type="molecule type" value="Genomic_DNA"/>
</dbReference>
<evidence type="ECO:0000313" key="1">
    <source>
        <dbReference type="EMBL" id="GAA4957674.1"/>
    </source>
</evidence>
<dbReference type="PANTHER" id="PTHR43422">
    <property type="entry name" value="THIAMINE THIAZOLE SYNTHASE"/>
    <property type="match status" value="1"/>
</dbReference>
<dbReference type="PRINTS" id="PR00420">
    <property type="entry name" value="RNGMNOXGNASE"/>
</dbReference>
<keyword evidence="2" id="KW-1185">Reference proteome</keyword>
<accession>A0ABP9H0G2</accession>
<organism evidence="1 2">
    <name type="scientific">Yinghuangia aomiensis</name>
    <dbReference type="NCBI Taxonomy" id="676205"/>
    <lineage>
        <taxon>Bacteria</taxon>
        <taxon>Bacillati</taxon>
        <taxon>Actinomycetota</taxon>
        <taxon>Actinomycetes</taxon>
        <taxon>Kitasatosporales</taxon>
        <taxon>Streptomycetaceae</taxon>
        <taxon>Yinghuangia</taxon>
    </lineage>
</organism>
<gene>
    <name evidence="1" type="ORF">GCM10023205_20110</name>
</gene>
<dbReference type="Proteomes" id="UP001500466">
    <property type="component" value="Unassembled WGS sequence"/>
</dbReference>
<evidence type="ECO:0000313" key="2">
    <source>
        <dbReference type="Proteomes" id="UP001500466"/>
    </source>
</evidence>
<dbReference type="InterPro" id="IPR036188">
    <property type="entry name" value="FAD/NAD-bd_sf"/>
</dbReference>
<dbReference type="PANTHER" id="PTHR43422:SF3">
    <property type="entry name" value="THIAMINE THIAZOLE SYNTHASE"/>
    <property type="match status" value="1"/>
</dbReference>
<reference evidence="2" key="1">
    <citation type="journal article" date="2019" name="Int. J. Syst. Evol. Microbiol.">
        <title>The Global Catalogue of Microorganisms (GCM) 10K type strain sequencing project: providing services to taxonomists for standard genome sequencing and annotation.</title>
        <authorList>
            <consortium name="The Broad Institute Genomics Platform"/>
            <consortium name="The Broad Institute Genome Sequencing Center for Infectious Disease"/>
            <person name="Wu L."/>
            <person name="Ma J."/>
        </authorList>
    </citation>
    <scope>NUCLEOTIDE SEQUENCE [LARGE SCALE GENOMIC DNA]</scope>
    <source>
        <strain evidence="2">JCM 17986</strain>
    </source>
</reference>
<dbReference type="RefSeq" id="WP_345675007.1">
    <property type="nucleotide sequence ID" value="NZ_BAABHS010000006.1"/>
</dbReference>